<dbReference type="OrthoDB" id="19045at2759"/>
<dbReference type="NCBIfam" id="TIGR01664">
    <property type="entry name" value="DNA-3'-Pase"/>
    <property type="match status" value="1"/>
</dbReference>
<dbReference type="InterPro" id="IPR006551">
    <property type="entry name" value="Polynucleotide_phosphatase"/>
</dbReference>
<dbReference type="PANTHER" id="PTHR12083:SF9">
    <property type="entry name" value="BIFUNCTIONAL POLYNUCLEOTIDE PHOSPHATASE_KINASE"/>
    <property type="match status" value="1"/>
</dbReference>
<keyword evidence="2" id="KW-0808">Transferase</keyword>
<comment type="caution">
    <text evidence="2">The sequence shown here is derived from an EMBL/GenBank/DDBJ whole genome shotgun (WGS) entry which is preliminary data.</text>
</comment>
<evidence type="ECO:0000313" key="3">
    <source>
        <dbReference type="Proteomes" id="UP000824998"/>
    </source>
</evidence>
<protein>
    <submittedName>
        <fullName evidence="2">Polynucleotide kinase 3 phosphatase</fullName>
    </submittedName>
</protein>
<gene>
    <name evidence="2" type="ORF">BJ875DRAFT_154467</name>
</gene>
<dbReference type="EMBL" id="MU251670">
    <property type="protein sequence ID" value="KAG9230469.1"/>
    <property type="molecule type" value="Genomic_DNA"/>
</dbReference>
<dbReference type="Pfam" id="PF08645">
    <property type="entry name" value="PNK3P"/>
    <property type="match status" value="1"/>
</dbReference>
<accession>A0A9P7YB74</accession>
<dbReference type="Proteomes" id="UP000824998">
    <property type="component" value="Unassembled WGS sequence"/>
</dbReference>
<dbReference type="GO" id="GO:0003690">
    <property type="term" value="F:double-stranded DNA binding"/>
    <property type="evidence" value="ECO:0007669"/>
    <property type="project" value="TreeGrafter"/>
</dbReference>
<dbReference type="GO" id="GO:0046404">
    <property type="term" value="F:ATP-dependent polydeoxyribonucleotide 5'-hydroxyl-kinase activity"/>
    <property type="evidence" value="ECO:0007669"/>
    <property type="project" value="TreeGrafter"/>
</dbReference>
<feature type="compositionally biased region" description="Polar residues" evidence="1">
    <location>
        <begin position="26"/>
        <end position="42"/>
    </location>
</feature>
<evidence type="ECO:0000256" key="1">
    <source>
        <dbReference type="SAM" id="MobiDB-lite"/>
    </source>
</evidence>
<dbReference type="InterPro" id="IPR036412">
    <property type="entry name" value="HAD-like_sf"/>
</dbReference>
<dbReference type="Gene3D" id="3.40.50.300">
    <property type="entry name" value="P-loop containing nucleotide triphosphate hydrolases"/>
    <property type="match status" value="1"/>
</dbReference>
<dbReference type="InterPro" id="IPR027417">
    <property type="entry name" value="P-loop_NTPase"/>
</dbReference>
<dbReference type="InterPro" id="IPR006549">
    <property type="entry name" value="HAD-SF_hydro_IIIA"/>
</dbReference>
<organism evidence="2 3">
    <name type="scientific">Amylocarpus encephaloides</name>
    <dbReference type="NCBI Taxonomy" id="45428"/>
    <lineage>
        <taxon>Eukaryota</taxon>
        <taxon>Fungi</taxon>
        <taxon>Dikarya</taxon>
        <taxon>Ascomycota</taxon>
        <taxon>Pezizomycotina</taxon>
        <taxon>Leotiomycetes</taxon>
        <taxon>Helotiales</taxon>
        <taxon>Helotiales incertae sedis</taxon>
        <taxon>Amylocarpus</taxon>
    </lineage>
</organism>
<dbReference type="FunFam" id="3.40.50.1000:FF:000078">
    <property type="entry name" value="Bifunctional polynucleotide phosphatase/kinase"/>
    <property type="match status" value="1"/>
</dbReference>
<dbReference type="Gene3D" id="3.40.50.1000">
    <property type="entry name" value="HAD superfamily/HAD-like"/>
    <property type="match status" value="1"/>
</dbReference>
<dbReference type="InterPro" id="IPR013954">
    <property type="entry name" value="PNK3P"/>
</dbReference>
<dbReference type="SUPFAM" id="SSF52540">
    <property type="entry name" value="P-loop containing nucleoside triphosphate hydrolases"/>
    <property type="match status" value="1"/>
</dbReference>
<dbReference type="GO" id="GO:0006281">
    <property type="term" value="P:DNA repair"/>
    <property type="evidence" value="ECO:0007669"/>
    <property type="project" value="TreeGrafter"/>
</dbReference>
<keyword evidence="3" id="KW-1185">Reference proteome</keyword>
<proteinExistence type="predicted"/>
<dbReference type="NCBIfam" id="TIGR01662">
    <property type="entry name" value="HAD-SF-IIIA"/>
    <property type="match status" value="1"/>
</dbReference>
<name>A0A9P7YB74_9HELO</name>
<dbReference type="InterPro" id="IPR023214">
    <property type="entry name" value="HAD_sf"/>
</dbReference>
<evidence type="ECO:0000313" key="2">
    <source>
        <dbReference type="EMBL" id="KAG9230469.1"/>
    </source>
</evidence>
<sequence length="449" mass="50206">MSTPAKRKHNTLETPDSPPLSRRKVQSTTTKTAVASFFTPTSKKPPEQTVWQERAADDDSPNTLLVGKYSPDTDKGLIQIASETQRKKVAAFDFDSTLIQTSSGKKFASDSNDWKWWHPSVPGRLRMLHAEEGYRIVVISNQGGLSLNADSKAPKSKVPTFKAKVSAVFNQLDMPISIYAATGKDIYRKPRSGMWSELLDDYDIHSDDLDLEHSVFVGDAGGRHAGAGKPKDFSCSDRNFAGNLGLRFHTPEEFFLNEEPRPFTRTFEPSNYLSEPAAEAVASFSKMNDQDLIIFCGSPGAGKSTFYWRNLGPIGYARVNQDILKTREKCLKVAEEYLKEGKSVVIDNTNADSEVRGKWVQLASTYSVPIRCVHFTATTQLCEHNDVVRALNKPMNPEKRTVLPSLAFKGFASRYQAPTLSEGFQDVVEISFKFEGNEEEKAVWSRHWT</sequence>
<keyword evidence="2" id="KW-0418">Kinase</keyword>
<dbReference type="GO" id="GO:0046403">
    <property type="term" value="F:polynucleotide 3'-phosphatase activity"/>
    <property type="evidence" value="ECO:0007669"/>
    <property type="project" value="TreeGrafter"/>
</dbReference>
<dbReference type="Pfam" id="PF13671">
    <property type="entry name" value="AAA_33"/>
    <property type="match status" value="1"/>
</dbReference>
<dbReference type="SUPFAM" id="SSF56784">
    <property type="entry name" value="HAD-like"/>
    <property type="match status" value="1"/>
</dbReference>
<dbReference type="AlphaFoldDB" id="A0A9P7YB74"/>
<dbReference type="PANTHER" id="PTHR12083">
    <property type="entry name" value="BIFUNCTIONAL POLYNUCLEOTIDE PHOSPHATASE/KINASE"/>
    <property type="match status" value="1"/>
</dbReference>
<feature type="region of interest" description="Disordered" evidence="1">
    <location>
        <begin position="1"/>
        <end position="63"/>
    </location>
</feature>
<dbReference type="FunFam" id="3.40.50.300:FF:002548">
    <property type="entry name" value="DNA kinase/phosphatase Pnk1"/>
    <property type="match status" value="1"/>
</dbReference>
<reference evidence="2" key="1">
    <citation type="journal article" date="2021" name="IMA Fungus">
        <title>Genomic characterization of three marine fungi, including Emericellopsis atlantica sp. nov. with signatures of a generalist lifestyle and marine biomass degradation.</title>
        <authorList>
            <person name="Hagestad O.C."/>
            <person name="Hou L."/>
            <person name="Andersen J.H."/>
            <person name="Hansen E.H."/>
            <person name="Altermark B."/>
            <person name="Li C."/>
            <person name="Kuhnert E."/>
            <person name="Cox R.J."/>
            <person name="Crous P.W."/>
            <person name="Spatafora J.W."/>
            <person name="Lail K."/>
            <person name="Amirebrahimi M."/>
            <person name="Lipzen A."/>
            <person name="Pangilinan J."/>
            <person name="Andreopoulos W."/>
            <person name="Hayes R.D."/>
            <person name="Ng V."/>
            <person name="Grigoriev I.V."/>
            <person name="Jackson S.A."/>
            <person name="Sutton T.D.S."/>
            <person name="Dobson A.D.W."/>
            <person name="Rama T."/>
        </authorList>
    </citation>
    <scope>NUCLEOTIDE SEQUENCE</scope>
    <source>
        <strain evidence="2">TRa018bII</strain>
    </source>
</reference>